<feature type="domain" description="Chitin-binding type-2" evidence="7">
    <location>
        <begin position="92"/>
        <end position="148"/>
    </location>
</feature>
<name>A0A0G2UHG5_DOSGI</name>
<keyword evidence="9 10" id="KW-0002">3D-structure</keyword>
<evidence type="ECO:0000256" key="2">
    <source>
        <dbReference type="ARBA" id="ARBA00022729"/>
    </source>
</evidence>
<dbReference type="GO" id="GO:0008061">
    <property type="term" value="F:chitin binding"/>
    <property type="evidence" value="ECO:0007669"/>
    <property type="project" value="UniProtKB-KW"/>
</dbReference>
<dbReference type="InterPro" id="IPR051940">
    <property type="entry name" value="Chitin_bind-dev_reg"/>
</dbReference>
<reference evidence="8" key="1">
    <citation type="submission" date="2015-04" db="EMBL/GenBank/DDBJ databases">
        <title>Infiltration of chitin by protein coacervates defines the squid beak mechanical gradient.</title>
        <authorList>
            <person name="Tan Y."/>
            <person name="Hoon S."/>
            <person name="Guerette P.A."/>
            <person name="Wei W."/>
            <person name="Ghadban A."/>
            <person name="Hao C."/>
            <person name="Miserez A."/>
            <person name="Waite J."/>
        </authorList>
    </citation>
    <scope>NUCLEOTIDE SEQUENCE</scope>
    <source>
        <tissue evidence="8">Bucal mass</tissue>
    </source>
</reference>
<feature type="chain" id="PRO_5005182293" evidence="6">
    <location>
        <begin position="23"/>
        <end position="225"/>
    </location>
</feature>
<dbReference type="SMART" id="SM00494">
    <property type="entry name" value="ChtBD2"/>
    <property type="match status" value="2"/>
</dbReference>
<dbReference type="Gene3D" id="2.170.140.10">
    <property type="entry name" value="Chitin binding domain"/>
    <property type="match status" value="2"/>
</dbReference>
<keyword evidence="4" id="KW-1015">Disulfide bond</keyword>
<evidence type="ECO:0000256" key="3">
    <source>
        <dbReference type="ARBA" id="ARBA00022737"/>
    </source>
</evidence>
<keyword evidence="2 6" id="KW-0732">Signal</keyword>
<dbReference type="GO" id="GO:0005576">
    <property type="term" value="C:extracellular region"/>
    <property type="evidence" value="ECO:0007669"/>
    <property type="project" value="InterPro"/>
</dbReference>
<feature type="domain" description="Chitin-binding type-2" evidence="7">
    <location>
        <begin position="163"/>
        <end position="223"/>
    </location>
</feature>
<evidence type="ECO:0000259" key="7">
    <source>
        <dbReference type="PROSITE" id="PS50940"/>
    </source>
</evidence>
<feature type="domain" description="Chitin-binding type-2" evidence="7">
    <location>
        <begin position="22"/>
        <end position="83"/>
    </location>
</feature>
<accession>A0A0G2UHG5</accession>
<evidence type="ECO:0000256" key="6">
    <source>
        <dbReference type="SAM" id="SignalP"/>
    </source>
</evidence>
<dbReference type="PANTHER" id="PTHR23301:SF0">
    <property type="entry name" value="CHITIN-BINDING TYPE-2 DOMAIN-CONTAINING PROTEIN-RELATED"/>
    <property type="match status" value="1"/>
</dbReference>
<keyword evidence="5" id="KW-0325">Glycoprotein</keyword>
<dbReference type="InterPro" id="IPR036508">
    <property type="entry name" value="Chitin-bd_dom_sf"/>
</dbReference>
<gene>
    <name evidence="8" type="primary">CBP-3</name>
</gene>
<dbReference type="SMR" id="A0A0G2UHG5"/>
<evidence type="ECO:0007829" key="10">
    <source>
        <dbReference type="PDB" id="7BWO"/>
    </source>
</evidence>
<evidence type="ECO:0000256" key="4">
    <source>
        <dbReference type="ARBA" id="ARBA00023157"/>
    </source>
</evidence>
<dbReference type="PDB" id="7BWE">
    <property type="method" value="NMR"/>
    <property type="chains" value="A=163-223"/>
</dbReference>
<dbReference type="SUPFAM" id="SSF57625">
    <property type="entry name" value="Invertebrate chitin-binding proteins"/>
    <property type="match status" value="2"/>
</dbReference>
<keyword evidence="3" id="KW-0677">Repeat</keyword>
<dbReference type="Pfam" id="PF01607">
    <property type="entry name" value="CBM_14"/>
    <property type="match status" value="2"/>
</dbReference>
<protein>
    <submittedName>
        <fullName evidence="8">Chitin binding beak protein 3</fullName>
    </submittedName>
</protein>
<dbReference type="PANTHER" id="PTHR23301">
    <property type="entry name" value="CHITIN BINDING PERITROPHIN-A"/>
    <property type="match status" value="1"/>
</dbReference>
<sequence length="225" mass="24778">MYIKALIVIGLVSVLAGLATNAFTCPPKGTSWIRDPRNCSLNHWCINGNYSGSFYCGPGYVAGGSAALCMVAPQEYDWNNCKDLMKINIENDPRCAHKNGSNPEPTDCARFVECWQGTSMSVKWCPKGLLYNATKRICMWPTRVNCANRPNKMADSAKISKFRTECNTARGKGHMLIAYPGDCSQYISCDSNDQSPQQCASGTVFNSEKQRCDFRANVPSCKVPA</sequence>
<evidence type="ECO:0000256" key="5">
    <source>
        <dbReference type="ARBA" id="ARBA00023180"/>
    </source>
</evidence>
<dbReference type="AlphaFoldDB" id="A0A0G2UHG5"/>
<evidence type="ECO:0007829" key="9">
    <source>
        <dbReference type="PDB" id="7BWE"/>
    </source>
</evidence>
<dbReference type="PDB" id="7BWO">
    <property type="method" value="NMR"/>
    <property type="chains" value="A=163-223"/>
</dbReference>
<evidence type="ECO:0000313" key="8">
    <source>
        <dbReference type="EMBL" id="AKI30064.1"/>
    </source>
</evidence>
<reference evidence="9 10" key="2">
    <citation type="journal article" date="2021" name="J. Struct. Biol.">
        <title>Structure of a consensus chitin-binding domain revealed by solution NMR.</title>
        <authorList>
            <person name="Heymann D."/>
            <person name="Mohanram H."/>
            <person name="Kumar A."/>
            <person name="Verma C.S."/>
            <person name="Lescar J."/>
            <person name="Miserez A."/>
        </authorList>
    </citation>
    <scope>STRUCTURE BY NMR OF 163-223</scope>
</reference>
<feature type="signal peptide" evidence="6">
    <location>
        <begin position="1"/>
        <end position="22"/>
    </location>
</feature>
<dbReference type="EMBL" id="KR071134">
    <property type="protein sequence ID" value="AKI30064.1"/>
    <property type="molecule type" value="mRNA"/>
</dbReference>
<dbReference type="PROSITE" id="PS50940">
    <property type="entry name" value="CHIT_BIND_II"/>
    <property type="match status" value="3"/>
</dbReference>
<dbReference type="InterPro" id="IPR002557">
    <property type="entry name" value="Chitin-bd_dom"/>
</dbReference>
<organism evidence="8">
    <name type="scientific">Dosidicus gigas</name>
    <name type="common">Humboldt squid</name>
    <dbReference type="NCBI Taxonomy" id="346249"/>
    <lineage>
        <taxon>Eukaryota</taxon>
        <taxon>Metazoa</taxon>
        <taxon>Spiralia</taxon>
        <taxon>Lophotrochozoa</taxon>
        <taxon>Mollusca</taxon>
        <taxon>Cephalopoda</taxon>
        <taxon>Coleoidea</taxon>
        <taxon>Decapodiformes</taxon>
        <taxon>Oegopsida</taxon>
        <taxon>Ommastrephidae</taxon>
        <taxon>Dosidicus</taxon>
    </lineage>
</organism>
<proteinExistence type="evidence at protein level"/>
<keyword evidence="1" id="KW-0147">Chitin-binding</keyword>
<evidence type="ECO:0000256" key="1">
    <source>
        <dbReference type="ARBA" id="ARBA00022669"/>
    </source>
</evidence>